<name>A0AAQ4Q9N1_GASAC</name>
<dbReference type="GeneTree" id="ENSGT01140000282709"/>
<dbReference type="PANTHER" id="PTHR10424:SF73">
    <property type="entry name" value="ENDOGENOUS RETROVIRUS GROUP FC1 ENV POLYPROTEIN-RELATED"/>
    <property type="match status" value="1"/>
</dbReference>
<reference evidence="2" key="2">
    <citation type="submission" date="2025-08" db="UniProtKB">
        <authorList>
            <consortium name="Ensembl"/>
        </authorList>
    </citation>
    <scope>IDENTIFICATION</scope>
</reference>
<keyword evidence="3" id="KW-1185">Reference proteome</keyword>
<dbReference type="AlphaFoldDB" id="A0AAQ4Q9N1"/>
<evidence type="ECO:0000313" key="2">
    <source>
        <dbReference type="Ensembl" id="ENSGACP00000047740.1"/>
    </source>
</evidence>
<evidence type="ECO:0000313" key="3">
    <source>
        <dbReference type="Proteomes" id="UP000007635"/>
    </source>
</evidence>
<dbReference type="Pfam" id="PF00429">
    <property type="entry name" value="TLV_coat"/>
    <property type="match status" value="1"/>
</dbReference>
<reference evidence="2 3" key="1">
    <citation type="journal article" date="2021" name="G3 (Bethesda)">
        <title>Improved contiguity of the threespine stickleback genome using long-read sequencing.</title>
        <authorList>
            <person name="Nath S."/>
            <person name="Shaw D.E."/>
            <person name="White M.A."/>
        </authorList>
    </citation>
    <scope>NUCLEOTIDE SEQUENCE [LARGE SCALE GENOMIC DNA]</scope>
    <source>
        <strain evidence="2 3">Lake Benthic</strain>
    </source>
</reference>
<protein>
    <submittedName>
        <fullName evidence="2">Uncharacterized protein</fullName>
    </submittedName>
</protein>
<dbReference type="SUPFAM" id="SSF58069">
    <property type="entry name" value="Virus ectodomain"/>
    <property type="match status" value="1"/>
</dbReference>
<sequence length="228" mass="25409">TLIPTRPQSRDCTKPAPPIPVHPLTNVSCCINFCALDGFHLGTSDCSCDIISFTTESKDLALPEQVYLVCGNIAYSCVPVIGNLHKKSDTGKCYSAYLVPLIRQADSKELAPFHVRHKRAISIGSRILSILIPSYGTYRSQEEIMALSTVLERHRNKTSKALSEMQKEVNDIKHMVLQNRMALDLVLASQGGVCKIINSECCTYISVATSQFMMWWQTQSKALRNRSK</sequence>
<dbReference type="InterPro" id="IPR018154">
    <property type="entry name" value="TLV/ENV_coat_polyprotein"/>
</dbReference>
<organism evidence="2 3">
    <name type="scientific">Gasterosteus aculeatus aculeatus</name>
    <name type="common">three-spined stickleback</name>
    <dbReference type="NCBI Taxonomy" id="481459"/>
    <lineage>
        <taxon>Eukaryota</taxon>
        <taxon>Metazoa</taxon>
        <taxon>Chordata</taxon>
        <taxon>Craniata</taxon>
        <taxon>Vertebrata</taxon>
        <taxon>Euteleostomi</taxon>
        <taxon>Actinopterygii</taxon>
        <taxon>Neopterygii</taxon>
        <taxon>Teleostei</taxon>
        <taxon>Neoteleostei</taxon>
        <taxon>Acanthomorphata</taxon>
        <taxon>Eupercaria</taxon>
        <taxon>Perciformes</taxon>
        <taxon>Cottioidei</taxon>
        <taxon>Gasterosteales</taxon>
        <taxon>Gasterosteidae</taxon>
        <taxon>Gasterosteus</taxon>
    </lineage>
</organism>
<dbReference type="Gene3D" id="1.10.287.210">
    <property type="match status" value="1"/>
</dbReference>
<accession>A0AAQ4Q9N1</accession>
<keyword evidence="1" id="KW-1015">Disulfide bond</keyword>
<proteinExistence type="predicted"/>
<dbReference type="Ensembl" id="ENSGACT00000032830.1">
    <property type="protein sequence ID" value="ENSGACP00000047740.1"/>
    <property type="gene ID" value="ENSGACG00000035551.1"/>
</dbReference>
<reference evidence="2" key="3">
    <citation type="submission" date="2025-09" db="UniProtKB">
        <authorList>
            <consortium name="Ensembl"/>
        </authorList>
    </citation>
    <scope>IDENTIFICATION</scope>
</reference>
<dbReference type="Proteomes" id="UP000007635">
    <property type="component" value="Unassembled WGS sequence"/>
</dbReference>
<evidence type="ECO:0000256" key="1">
    <source>
        <dbReference type="ARBA" id="ARBA00023157"/>
    </source>
</evidence>
<dbReference type="PANTHER" id="PTHR10424">
    <property type="entry name" value="VIRAL ENVELOPE PROTEIN"/>
    <property type="match status" value="1"/>
</dbReference>